<evidence type="ECO:0000256" key="1">
    <source>
        <dbReference type="SAM" id="SignalP"/>
    </source>
</evidence>
<keyword evidence="3" id="KW-1185">Reference proteome</keyword>
<evidence type="ECO:0000313" key="3">
    <source>
        <dbReference type="Proteomes" id="UP000193498"/>
    </source>
</evidence>
<keyword evidence="1" id="KW-0732">Signal</keyword>
<comment type="caution">
    <text evidence="2">The sequence shown here is derived from an EMBL/GenBank/DDBJ whole genome shotgun (WGS) entry which is preliminary data.</text>
</comment>
<dbReference type="AlphaFoldDB" id="A0A1Y1WJ27"/>
<feature type="chain" id="PRO_5013344980" evidence="1">
    <location>
        <begin position="20"/>
        <end position="139"/>
    </location>
</feature>
<gene>
    <name evidence="2" type="ORF">K493DRAFT_321754</name>
</gene>
<evidence type="ECO:0000313" key="2">
    <source>
        <dbReference type="EMBL" id="ORX73482.1"/>
    </source>
</evidence>
<proteinExistence type="predicted"/>
<accession>A0A1Y1WJ27</accession>
<name>A0A1Y1WJ27_9FUNG</name>
<dbReference type="Proteomes" id="UP000193498">
    <property type="component" value="Unassembled WGS sequence"/>
</dbReference>
<feature type="signal peptide" evidence="1">
    <location>
        <begin position="1"/>
        <end position="19"/>
    </location>
</feature>
<reference evidence="2 3" key="1">
    <citation type="submission" date="2016-07" db="EMBL/GenBank/DDBJ databases">
        <title>Pervasive Adenine N6-methylation of Active Genes in Fungi.</title>
        <authorList>
            <consortium name="DOE Joint Genome Institute"/>
            <person name="Mondo S.J."/>
            <person name="Dannebaum R.O."/>
            <person name="Kuo R.C."/>
            <person name="Labutti K."/>
            <person name="Haridas S."/>
            <person name="Kuo A."/>
            <person name="Salamov A."/>
            <person name="Ahrendt S.R."/>
            <person name="Lipzen A."/>
            <person name="Sullivan W."/>
            <person name="Andreopoulos W.B."/>
            <person name="Clum A."/>
            <person name="Lindquist E."/>
            <person name="Daum C."/>
            <person name="Ramamoorthy G.K."/>
            <person name="Gryganskyi A."/>
            <person name="Culley D."/>
            <person name="Magnuson J.K."/>
            <person name="James T.Y."/>
            <person name="O'Malley M.A."/>
            <person name="Stajich J.E."/>
            <person name="Spatafora J.W."/>
            <person name="Visel A."/>
            <person name="Grigoriev I.V."/>
        </authorList>
    </citation>
    <scope>NUCLEOTIDE SEQUENCE [LARGE SCALE GENOMIC DNA]</scope>
    <source>
        <strain evidence="2 3">CBS 931.73</strain>
    </source>
</reference>
<dbReference type="EMBL" id="MCFE01001049">
    <property type="protein sequence ID" value="ORX73482.1"/>
    <property type="molecule type" value="Genomic_DNA"/>
</dbReference>
<organism evidence="2 3">
    <name type="scientific">Basidiobolus meristosporus CBS 931.73</name>
    <dbReference type="NCBI Taxonomy" id="1314790"/>
    <lineage>
        <taxon>Eukaryota</taxon>
        <taxon>Fungi</taxon>
        <taxon>Fungi incertae sedis</taxon>
        <taxon>Zoopagomycota</taxon>
        <taxon>Entomophthoromycotina</taxon>
        <taxon>Basidiobolomycetes</taxon>
        <taxon>Basidiobolales</taxon>
        <taxon>Basidiobolaceae</taxon>
        <taxon>Basidiobolus</taxon>
    </lineage>
</organism>
<protein>
    <submittedName>
        <fullName evidence="2">Uncharacterized protein</fullName>
    </submittedName>
</protein>
<dbReference type="InParanoid" id="A0A1Y1WJ27"/>
<sequence length="139" mass="15105">MYKHFSVTFALLIASYAVATPVQPEATNVASASISIRDPQSGKMITQFQSTKDEDARAILDDIFGQMSGGGLADEQASPTSEVTDSEEAELWGRYGGYGRWGSRYWGRGRYGRYGGYGGRWGYGRYGGYGGYGGCDWGC</sequence>